<dbReference type="PANTHER" id="PTHR40047">
    <property type="entry name" value="UPF0703 PROTEIN YCGQ"/>
    <property type="match status" value="1"/>
</dbReference>
<accession>A0A7X0FMV1</accession>
<evidence type="ECO:0000256" key="2">
    <source>
        <dbReference type="SAM" id="Phobius"/>
    </source>
</evidence>
<dbReference type="InterPro" id="IPR015402">
    <property type="entry name" value="DUF1980"/>
</dbReference>
<sequence>MSRTHSILTRWLGVGLATVLAVVTLALAITGRLGLYINPDSTWFAVGMALFLVAGAIGSFLLPLGAEEEHGHDHGDGDGDGHDDEHDHAAAHRQHPVAAVATATGGVIASAVVLLVLLLPPTSLSAELALSRDIGAAPLFAGADVVNLASSGDTATFGVGEWSAVFASTTNPEAFDGAPVELTGFVTPADDGDFDLTRLVITHCVIDAQPASIPVVGDGGPDTGQWVTVTGTVRSSSDGRLAIDATTVEVIDEPEDPYEY</sequence>
<organism evidence="4 5">
    <name type="scientific">Microbacterium thalassium</name>
    <dbReference type="NCBI Taxonomy" id="362649"/>
    <lineage>
        <taxon>Bacteria</taxon>
        <taxon>Bacillati</taxon>
        <taxon>Actinomycetota</taxon>
        <taxon>Actinomycetes</taxon>
        <taxon>Micrococcales</taxon>
        <taxon>Microbacteriaceae</taxon>
        <taxon>Microbacterium</taxon>
    </lineage>
</organism>
<proteinExistence type="predicted"/>
<name>A0A7X0FMV1_9MICO</name>
<keyword evidence="5" id="KW-1185">Reference proteome</keyword>
<dbReference type="Pfam" id="PF21537">
    <property type="entry name" value="DUF1980_C"/>
    <property type="match status" value="1"/>
</dbReference>
<feature type="region of interest" description="Disordered" evidence="1">
    <location>
        <begin position="68"/>
        <end position="93"/>
    </location>
</feature>
<evidence type="ECO:0000313" key="4">
    <source>
        <dbReference type="EMBL" id="MBB6390399.1"/>
    </source>
</evidence>
<feature type="compositionally biased region" description="Basic and acidic residues" evidence="1">
    <location>
        <begin position="68"/>
        <end position="90"/>
    </location>
</feature>
<dbReference type="PANTHER" id="PTHR40047:SF1">
    <property type="entry name" value="UPF0703 PROTEIN YCGQ"/>
    <property type="match status" value="1"/>
</dbReference>
<dbReference type="AlphaFoldDB" id="A0A7X0FMV1"/>
<feature type="transmembrane region" description="Helical" evidence="2">
    <location>
        <begin position="43"/>
        <end position="64"/>
    </location>
</feature>
<dbReference type="EMBL" id="JACHML010000001">
    <property type="protein sequence ID" value="MBB6390399.1"/>
    <property type="molecule type" value="Genomic_DNA"/>
</dbReference>
<comment type="caution">
    <text evidence="4">The sequence shown here is derived from an EMBL/GenBank/DDBJ whole genome shotgun (WGS) entry which is preliminary data.</text>
</comment>
<dbReference type="RefSeq" id="WP_184749654.1">
    <property type="nucleotide sequence ID" value="NZ_BAAAJR010000003.1"/>
</dbReference>
<keyword evidence="2" id="KW-1133">Transmembrane helix</keyword>
<keyword evidence="2" id="KW-0812">Transmembrane</keyword>
<evidence type="ECO:0000313" key="5">
    <source>
        <dbReference type="Proteomes" id="UP000537775"/>
    </source>
</evidence>
<evidence type="ECO:0000256" key="1">
    <source>
        <dbReference type="SAM" id="MobiDB-lite"/>
    </source>
</evidence>
<protein>
    <submittedName>
        <fullName evidence="4">Putative repeat protein (TIGR03943 family)</fullName>
    </submittedName>
</protein>
<dbReference type="Proteomes" id="UP000537775">
    <property type="component" value="Unassembled WGS sequence"/>
</dbReference>
<dbReference type="InterPro" id="IPR052955">
    <property type="entry name" value="UPF0703_membrane_permease"/>
</dbReference>
<evidence type="ECO:0000259" key="3">
    <source>
        <dbReference type="Pfam" id="PF21537"/>
    </source>
</evidence>
<dbReference type="InterPro" id="IPR048447">
    <property type="entry name" value="DUF1980_C"/>
</dbReference>
<dbReference type="NCBIfam" id="TIGR03943">
    <property type="entry name" value="TIGR03943 family putative permease subunit"/>
    <property type="match status" value="1"/>
</dbReference>
<keyword evidence="2" id="KW-0472">Membrane</keyword>
<gene>
    <name evidence="4" type="ORF">HD594_000712</name>
</gene>
<feature type="domain" description="DUF1980" evidence="3">
    <location>
        <begin position="169"/>
        <end position="260"/>
    </location>
</feature>
<feature type="transmembrane region" description="Helical" evidence="2">
    <location>
        <begin position="97"/>
        <end position="119"/>
    </location>
</feature>
<feature type="transmembrane region" description="Helical" evidence="2">
    <location>
        <begin position="12"/>
        <end position="37"/>
    </location>
</feature>
<reference evidence="4 5" key="1">
    <citation type="submission" date="2020-08" db="EMBL/GenBank/DDBJ databases">
        <title>Sequencing the genomes of 1000 actinobacteria strains.</title>
        <authorList>
            <person name="Klenk H.-P."/>
        </authorList>
    </citation>
    <scope>NUCLEOTIDE SEQUENCE [LARGE SCALE GENOMIC DNA]</scope>
    <source>
        <strain evidence="4 5">DSM 12511</strain>
    </source>
</reference>